<sequence length="308" mass="33902">MTQLSAIRVSEGLRNCAAIAGMQGSELWLGPQLVGGRNNEVYEVCGSEQQLCIKFFRDDRRDGFHREVTLLRVLAATMTSKVPVVLAADEDSTSVLMSKIPGIPVTDGNISRKLAVGILATLTQLYAVDPGSMHLPDVAWPPLRMLARTSSMIGEALGEQARADWESSSDRLRVPALLGAENRRSCVGRGDPALDNILWDQEVAHLVDFESGGRSDVVHEVAEFLEHPQHRLLDSRFKCELVERLLRPEDLLGLAASRWLLRSFWSVRTVGIDRQASLNGLIRVESLSEIGSLPVEPLMEGSSRRPSS</sequence>
<dbReference type="SUPFAM" id="SSF56112">
    <property type="entry name" value="Protein kinase-like (PK-like)"/>
    <property type="match status" value="1"/>
</dbReference>
<evidence type="ECO:0000313" key="3">
    <source>
        <dbReference type="Proteomes" id="UP001501803"/>
    </source>
</evidence>
<dbReference type="Gene3D" id="3.90.1200.10">
    <property type="match status" value="1"/>
</dbReference>
<dbReference type="InterPro" id="IPR002575">
    <property type="entry name" value="Aminoglycoside_PTrfase"/>
</dbReference>
<accession>A0ABP7K8E9</accession>
<gene>
    <name evidence="2" type="ORF">GCM10022381_10350</name>
</gene>
<dbReference type="Pfam" id="PF01636">
    <property type="entry name" value="APH"/>
    <property type="match status" value="1"/>
</dbReference>
<keyword evidence="3" id="KW-1185">Reference proteome</keyword>
<proteinExistence type="predicted"/>
<name>A0ABP7K8E9_9MICO</name>
<feature type="domain" description="Aminoglycoside phosphotransferase" evidence="1">
    <location>
        <begin position="33"/>
        <end position="243"/>
    </location>
</feature>
<dbReference type="InterPro" id="IPR011009">
    <property type="entry name" value="Kinase-like_dom_sf"/>
</dbReference>
<dbReference type="Proteomes" id="UP001501803">
    <property type="component" value="Unassembled WGS sequence"/>
</dbReference>
<reference evidence="3" key="1">
    <citation type="journal article" date="2019" name="Int. J. Syst. Evol. Microbiol.">
        <title>The Global Catalogue of Microorganisms (GCM) 10K type strain sequencing project: providing services to taxonomists for standard genome sequencing and annotation.</title>
        <authorList>
            <consortium name="The Broad Institute Genomics Platform"/>
            <consortium name="The Broad Institute Genome Sequencing Center for Infectious Disease"/>
            <person name="Wu L."/>
            <person name="Ma J."/>
        </authorList>
    </citation>
    <scope>NUCLEOTIDE SEQUENCE [LARGE SCALE GENOMIC DNA]</scope>
    <source>
        <strain evidence="3">JCM 17021</strain>
    </source>
</reference>
<dbReference type="EMBL" id="BAABCN010000002">
    <property type="protein sequence ID" value="GAA3868953.1"/>
    <property type="molecule type" value="Genomic_DNA"/>
</dbReference>
<protein>
    <recommendedName>
        <fullName evidence="1">Aminoglycoside phosphotransferase domain-containing protein</fullName>
    </recommendedName>
</protein>
<comment type="caution">
    <text evidence="2">The sequence shown here is derived from an EMBL/GenBank/DDBJ whole genome shotgun (WGS) entry which is preliminary data.</text>
</comment>
<evidence type="ECO:0000259" key="1">
    <source>
        <dbReference type="Pfam" id="PF01636"/>
    </source>
</evidence>
<organism evidence="2 3">
    <name type="scientific">Leifsonia kafniensis</name>
    <dbReference type="NCBI Taxonomy" id="475957"/>
    <lineage>
        <taxon>Bacteria</taxon>
        <taxon>Bacillati</taxon>
        <taxon>Actinomycetota</taxon>
        <taxon>Actinomycetes</taxon>
        <taxon>Micrococcales</taxon>
        <taxon>Microbacteriaceae</taxon>
        <taxon>Leifsonia</taxon>
    </lineage>
</organism>
<evidence type="ECO:0000313" key="2">
    <source>
        <dbReference type="EMBL" id="GAA3868953.1"/>
    </source>
</evidence>